<feature type="transmembrane region" description="Helical" evidence="8">
    <location>
        <begin position="381"/>
        <end position="406"/>
    </location>
</feature>
<dbReference type="Pfam" id="PF16178">
    <property type="entry name" value="Anoct_dimer"/>
    <property type="match status" value="1"/>
</dbReference>
<evidence type="ECO:0000256" key="3">
    <source>
        <dbReference type="ARBA" id="ARBA00022475"/>
    </source>
</evidence>
<evidence type="ECO:0000256" key="6">
    <source>
        <dbReference type="ARBA" id="ARBA00023136"/>
    </source>
</evidence>
<evidence type="ECO:0000256" key="2">
    <source>
        <dbReference type="ARBA" id="ARBA00009671"/>
    </source>
</evidence>
<feature type="domain" description="Anoctamin transmembrane" evidence="10">
    <location>
        <begin position="370"/>
        <end position="951"/>
    </location>
</feature>
<dbReference type="PANTHER" id="PTHR12308">
    <property type="entry name" value="ANOCTAMIN"/>
    <property type="match status" value="1"/>
</dbReference>
<protein>
    <recommendedName>
        <fullName evidence="8">Anoctamin</fullName>
    </recommendedName>
</protein>
<dbReference type="GO" id="GO:0005254">
    <property type="term" value="F:chloride channel activity"/>
    <property type="evidence" value="ECO:0007669"/>
    <property type="project" value="TreeGrafter"/>
</dbReference>
<dbReference type="PANTHER" id="PTHR12308:SF83">
    <property type="entry name" value="ANOCTAMIN"/>
    <property type="match status" value="1"/>
</dbReference>
<sequence>MANPARLKFFGLTDDRMNGDNSGSLPEVYSDSLGMEQSSSLISKNFEDVFGTERERLVRNRSSEGWRLSKSSVSSIYHSAQDISDMMSDNNSEFSDPLQSPHRSFHSVNENLPYETDRDDIFSSPQGSPVHGKKAGKSVAFQDVMPLHDVDFVLVWESSTNAEQATSAEIAKEKRQIFEKNLEREGLILEREKLESSTLTFVKIHAPPEVLRRYCEILKLRMPMKPIYQHQTESTSTGNTGVLADVSAFFSMFTSYFEMDTRLFPPKDHKFHSVYSRDKEYLFDVEDPEFFTPLIRAHIVDFILKRKRYSEDTSEDFSFGIHRLLTDGVYFAAYPLHDGDLKNPDSQRYRLWTEWAAIGKCLKYQPLEAVKEYFGVKIGLYFAWLGFYTHMLIPVSILGFICFLYGCFSINQDQPSLDICNKTLSEQIYMCPLCDKLCDYWRLHDTCFYAKLTYLFDNYATVAFAVVMSFWSAIFLENWKRYAWEIRHKWDLSNLDIHDEHPRPEYLARLRLKHVKNTEKNNITETTEPSPPFWKMRLPYTMFSVSMILFLISLAVVAVVAVVIYRTVLVFLLVARSSDAQWVHSWGLILVNSSAACINLVFIFFFNWLYSFLAEYLTELELHRTQTSHDDSLTLKMYLLQFVNYYSSIFYIAFFKGKFVGNPKKSTKFLGYRQEECGPGGCMTELCIQLAIIMVGKQAMNSVLEMLIPIIWKWWGQFKIMTGIEIENKSSIFSTQWAKDVKLLEWGPRSLFPEYLEMVLQYGFVTIFVAAFPLAPLFALLNNILEMRLDAKKLITYYRRPVSQRVKDIGVWYGIMDAIGKIAVISNAFIIAFTSNFIPKLVYMYEKDGTLDGFLDHSLAYFNVSEFSLAQRPLNTSFNKDVEVCRYQQYRTDHLQADGMRYKRTSFYWKVWMARLAFVVVFENVVALCVMTLKWIIPDIPKKLNDKIKRETYVTQEIVIKQEMKRARGASHGDAAGWNPMSGGKEVELVRTPSHSAKQQENQRAKINELTAI</sequence>
<keyword evidence="13" id="KW-1185">Reference proteome</keyword>
<evidence type="ECO:0000256" key="8">
    <source>
        <dbReference type="RuleBase" id="RU280814"/>
    </source>
</evidence>
<dbReference type="Pfam" id="PF04547">
    <property type="entry name" value="Anoctamin"/>
    <property type="match status" value="1"/>
</dbReference>
<accession>A0A8J2JB78</accession>
<dbReference type="GO" id="GO:0046983">
    <property type="term" value="F:protein dimerization activity"/>
    <property type="evidence" value="ECO:0007669"/>
    <property type="project" value="InterPro"/>
</dbReference>
<gene>
    <name evidence="12" type="ORF">AFUS01_LOCUS6503</name>
</gene>
<comment type="subcellular location">
    <subcellularLocation>
        <location evidence="1">Cell membrane</location>
        <topology evidence="1">Multi-pass membrane protein</topology>
    </subcellularLocation>
    <subcellularLocation>
        <location evidence="8">Membrane</location>
        <topology evidence="8">Multi-pass membrane protein</topology>
    </subcellularLocation>
</comment>
<evidence type="ECO:0000259" key="10">
    <source>
        <dbReference type="Pfam" id="PF04547"/>
    </source>
</evidence>
<dbReference type="InterPro" id="IPR049452">
    <property type="entry name" value="Anoctamin_TM"/>
</dbReference>
<dbReference type="InterPro" id="IPR007632">
    <property type="entry name" value="Anoctamin"/>
</dbReference>
<feature type="transmembrane region" description="Helical" evidence="8">
    <location>
        <begin position="459"/>
        <end position="479"/>
    </location>
</feature>
<feature type="region of interest" description="Disordered" evidence="9">
    <location>
        <begin position="992"/>
        <end position="1013"/>
    </location>
</feature>
<reference evidence="12" key="1">
    <citation type="submission" date="2021-06" db="EMBL/GenBank/DDBJ databases">
        <authorList>
            <person name="Hodson N. C."/>
            <person name="Mongue J. A."/>
            <person name="Jaron S. K."/>
        </authorList>
    </citation>
    <scope>NUCLEOTIDE SEQUENCE</scope>
</reference>
<dbReference type="Proteomes" id="UP000708208">
    <property type="component" value="Unassembled WGS sequence"/>
</dbReference>
<keyword evidence="5 8" id="KW-1133">Transmembrane helix</keyword>
<evidence type="ECO:0000256" key="1">
    <source>
        <dbReference type="ARBA" id="ARBA00004651"/>
    </source>
</evidence>
<evidence type="ECO:0000256" key="9">
    <source>
        <dbReference type="SAM" id="MobiDB-lite"/>
    </source>
</evidence>
<dbReference type="InterPro" id="IPR032394">
    <property type="entry name" value="Anoct_dimer"/>
</dbReference>
<name>A0A8J2JB78_9HEXA</name>
<keyword evidence="7" id="KW-0325">Glycoprotein</keyword>
<dbReference type="AlphaFoldDB" id="A0A8J2JB78"/>
<feature type="transmembrane region" description="Helical" evidence="8">
    <location>
        <begin position="912"/>
        <end position="937"/>
    </location>
</feature>
<comment type="caution">
    <text evidence="12">The sequence shown here is derived from an EMBL/GenBank/DDBJ whole genome shotgun (WGS) entry which is preliminary data.</text>
</comment>
<evidence type="ECO:0000313" key="13">
    <source>
        <dbReference type="Proteomes" id="UP000708208"/>
    </source>
</evidence>
<keyword evidence="4 8" id="KW-0812">Transmembrane</keyword>
<evidence type="ECO:0000259" key="11">
    <source>
        <dbReference type="Pfam" id="PF16178"/>
    </source>
</evidence>
<organism evidence="12 13">
    <name type="scientific">Allacma fusca</name>
    <dbReference type="NCBI Taxonomy" id="39272"/>
    <lineage>
        <taxon>Eukaryota</taxon>
        <taxon>Metazoa</taxon>
        <taxon>Ecdysozoa</taxon>
        <taxon>Arthropoda</taxon>
        <taxon>Hexapoda</taxon>
        <taxon>Collembola</taxon>
        <taxon>Symphypleona</taxon>
        <taxon>Sminthuridae</taxon>
        <taxon>Allacma</taxon>
    </lineage>
</organism>
<dbReference type="GO" id="GO:0005886">
    <property type="term" value="C:plasma membrane"/>
    <property type="evidence" value="ECO:0007669"/>
    <property type="project" value="UniProtKB-SubCell"/>
</dbReference>
<feature type="transmembrane region" description="Helical" evidence="8">
    <location>
        <begin position="633"/>
        <end position="654"/>
    </location>
</feature>
<evidence type="ECO:0000256" key="7">
    <source>
        <dbReference type="ARBA" id="ARBA00023180"/>
    </source>
</evidence>
<dbReference type="OrthoDB" id="296386at2759"/>
<feature type="transmembrane region" description="Helical" evidence="8">
    <location>
        <begin position="540"/>
        <end position="565"/>
    </location>
</feature>
<feature type="transmembrane region" description="Helical" evidence="8">
    <location>
        <begin position="759"/>
        <end position="785"/>
    </location>
</feature>
<evidence type="ECO:0000313" key="12">
    <source>
        <dbReference type="EMBL" id="CAG7717025.1"/>
    </source>
</evidence>
<feature type="domain" description="Anoctamin dimerisation" evidence="11">
    <location>
        <begin position="149"/>
        <end position="367"/>
    </location>
</feature>
<evidence type="ECO:0000256" key="4">
    <source>
        <dbReference type="ARBA" id="ARBA00022692"/>
    </source>
</evidence>
<feature type="transmembrane region" description="Helical" evidence="8">
    <location>
        <begin position="585"/>
        <end position="613"/>
    </location>
</feature>
<dbReference type="EMBL" id="CAJVCH010042812">
    <property type="protein sequence ID" value="CAG7717025.1"/>
    <property type="molecule type" value="Genomic_DNA"/>
</dbReference>
<proteinExistence type="inferred from homology"/>
<keyword evidence="6 8" id="KW-0472">Membrane</keyword>
<comment type="similarity">
    <text evidence="2 8">Belongs to the anoctamin family.</text>
</comment>
<evidence type="ECO:0000256" key="5">
    <source>
        <dbReference type="ARBA" id="ARBA00022989"/>
    </source>
</evidence>
<feature type="transmembrane region" description="Helical" evidence="8">
    <location>
        <begin position="809"/>
        <end position="833"/>
    </location>
</feature>
<keyword evidence="3" id="KW-1003">Cell membrane</keyword>